<evidence type="ECO:0000313" key="1">
    <source>
        <dbReference type="EMBL" id="AXX97828.1"/>
    </source>
</evidence>
<accession>A0A347UG50</accession>
<protein>
    <submittedName>
        <fullName evidence="1">Uncharacterized protein</fullName>
    </submittedName>
</protein>
<keyword evidence="2" id="KW-1185">Reference proteome</keyword>
<reference evidence="1 2" key="1">
    <citation type="submission" date="2018-09" db="EMBL/GenBank/DDBJ databases">
        <title>Profundibacter amoris BAR1 gen. nov., sp. nov., a new member of the Roseobacter clade isolated at Lokis Castle Vent Field on the Arctic Mid-Oceanic Ridge.</title>
        <authorList>
            <person name="Le Moine Bauer S."/>
            <person name="Sjoeberg A.G."/>
            <person name="L'Haridon S."/>
            <person name="Stokke R."/>
            <person name="Roalkvam I."/>
            <person name="Steen I.H."/>
            <person name="Dahle H."/>
        </authorList>
    </citation>
    <scope>NUCLEOTIDE SEQUENCE [LARGE SCALE GENOMIC DNA]</scope>
    <source>
        <strain evidence="1 2">BAR1</strain>
    </source>
</reference>
<name>A0A347UG50_9RHOB</name>
<organism evidence="1 2">
    <name type="scientific">Profundibacter amoris</name>
    <dbReference type="NCBI Taxonomy" id="2171755"/>
    <lineage>
        <taxon>Bacteria</taxon>
        <taxon>Pseudomonadati</taxon>
        <taxon>Pseudomonadota</taxon>
        <taxon>Alphaproteobacteria</taxon>
        <taxon>Rhodobacterales</taxon>
        <taxon>Paracoccaceae</taxon>
        <taxon>Profundibacter</taxon>
    </lineage>
</organism>
<dbReference type="KEGG" id="pamo:BAR1_07730"/>
<evidence type="ECO:0000313" key="2">
    <source>
        <dbReference type="Proteomes" id="UP000261704"/>
    </source>
</evidence>
<dbReference type="AlphaFoldDB" id="A0A347UG50"/>
<sequence>MLFHQLHPRRDRAAFKAKFLGQLDPHQTLYDRKHRILRSTIGNAYLAIRPYFGINAIRAEFNKKLVPIHWLKPLFNVLYMFKISHEHRVSQADSATQI</sequence>
<gene>
    <name evidence="1" type="ORF">BAR1_07730</name>
</gene>
<proteinExistence type="predicted"/>
<dbReference type="EMBL" id="CP032125">
    <property type="protein sequence ID" value="AXX97828.1"/>
    <property type="molecule type" value="Genomic_DNA"/>
</dbReference>
<dbReference type="Proteomes" id="UP000261704">
    <property type="component" value="Chromosome"/>
</dbReference>